<keyword evidence="1 2" id="KW-0597">Phosphoprotein</keyword>
<dbReference type="AlphaFoldDB" id="A0A1H8K7J2"/>
<evidence type="ECO:0000313" key="5">
    <source>
        <dbReference type="Proteomes" id="UP000199531"/>
    </source>
</evidence>
<dbReference type="Pfam" id="PF00072">
    <property type="entry name" value="Response_reg"/>
    <property type="match status" value="1"/>
</dbReference>
<feature type="modified residue" description="4-aspartylphosphate" evidence="2">
    <location>
        <position position="57"/>
    </location>
</feature>
<dbReference type="GO" id="GO:0000160">
    <property type="term" value="P:phosphorelay signal transduction system"/>
    <property type="evidence" value="ECO:0007669"/>
    <property type="project" value="InterPro"/>
</dbReference>
<proteinExistence type="predicted"/>
<organism evidence="4 5">
    <name type="scientific">Brachymonas denitrificans DSM 15123</name>
    <dbReference type="NCBI Taxonomy" id="1121117"/>
    <lineage>
        <taxon>Bacteria</taxon>
        <taxon>Pseudomonadati</taxon>
        <taxon>Pseudomonadota</taxon>
        <taxon>Betaproteobacteria</taxon>
        <taxon>Burkholderiales</taxon>
        <taxon>Comamonadaceae</taxon>
        <taxon>Brachymonas</taxon>
    </lineage>
</organism>
<dbReference type="PANTHER" id="PTHR44591:SF3">
    <property type="entry name" value="RESPONSE REGULATORY DOMAIN-CONTAINING PROTEIN"/>
    <property type="match status" value="1"/>
</dbReference>
<dbReference type="PROSITE" id="PS50110">
    <property type="entry name" value="RESPONSE_REGULATORY"/>
    <property type="match status" value="1"/>
</dbReference>
<accession>A0A1H8K7J2</accession>
<dbReference type="STRING" id="1121117.SAMN02745977_02267"/>
<keyword evidence="5" id="KW-1185">Reference proteome</keyword>
<dbReference type="Proteomes" id="UP000199531">
    <property type="component" value="Unassembled WGS sequence"/>
</dbReference>
<reference evidence="4 5" key="1">
    <citation type="submission" date="2016-10" db="EMBL/GenBank/DDBJ databases">
        <authorList>
            <person name="de Groot N.N."/>
        </authorList>
    </citation>
    <scope>NUCLEOTIDE SEQUENCE [LARGE SCALE GENOMIC DNA]</scope>
    <source>
        <strain evidence="4 5">DSM 15123</strain>
    </source>
</reference>
<dbReference type="SUPFAM" id="SSF52172">
    <property type="entry name" value="CheY-like"/>
    <property type="match status" value="1"/>
</dbReference>
<evidence type="ECO:0000256" key="1">
    <source>
        <dbReference type="ARBA" id="ARBA00022553"/>
    </source>
</evidence>
<evidence type="ECO:0000259" key="3">
    <source>
        <dbReference type="PROSITE" id="PS50110"/>
    </source>
</evidence>
<dbReference type="InterPro" id="IPR050595">
    <property type="entry name" value="Bact_response_regulator"/>
</dbReference>
<dbReference type="EMBL" id="FOCW01000009">
    <property type="protein sequence ID" value="SEN88677.1"/>
    <property type="molecule type" value="Genomic_DNA"/>
</dbReference>
<dbReference type="RefSeq" id="WP_091818012.1">
    <property type="nucleotide sequence ID" value="NZ_FOCW01000009.1"/>
</dbReference>
<dbReference type="PANTHER" id="PTHR44591">
    <property type="entry name" value="STRESS RESPONSE REGULATOR PROTEIN 1"/>
    <property type="match status" value="1"/>
</dbReference>
<dbReference type="Gene3D" id="3.40.50.2300">
    <property type="match status" value="1"/>
</dbReference>
<dbReference type="OrthoDB" id="8562345at2"/>
<feature type="domain" description="Response regulatory" evidence="3">
    <location>
        <begin position="4"/>
        <end position="122"/>
    </location>
</feature>
<dbReference type="InterPro" id="IPR011006">
    <property type="entry name" value="CheY-like_superfamily"/>
</dbReference>
<sequence>MGLKVYIVEDNPVIRENLVDTLQELADAETVGVAATEKEGVNWLTSHLPEWDLAIVDLFLQQGTGLGVVEACKDRPDDKKVVVFSNYATNDVRDRCVQMGVDKFFDKSREIDALIDYCIEISEQ</sequence>
<evidence type="ECO:0000256" key="2">
    <source>
        <dbReference type="PROSITE-ProRule" id="PRU00169"/>
    </source>
</evidence>
<gene>
    <name evidence="4" type="ORF">SAMN02745977_02267</name>
</gene>
<protein>
    <submittedName>
        <fullName evidence="4">Response regulator receiver domain-containing protein</fullName>
    </submittedName>
</protein>
<dbReference type="SMART" id="SM00448">
    <property type="entry name" value="REC"/>
    <property type="match status" value="1"/>
</dbReference>
<name>A0A1H8K7J2_9BURK</name>
<evidence type="ECO:0000313" key="4">
    <source>
        <dbReference type="EMBL" id="SEN88677.1"/>
    </source>
</evidence>
<dbReference type="InterPro" id="IPR001789">
    <property type="entry name" value="Sig_transdc_resp-reg_receiver"/>
</dbReference>